<dbReference type="Proteomes" id="UP001054945">
    <property type="component" value="Unassembled WGS sequence"/>
</dbReference>
<name>A0AAV4MKE4_CAEEX</name>
<keyword evidence="2" id="KW-1185">Reference proteome</keyword>
<comment type="caution">
    <text evidence="1">The sequence shown here is derived from an EMBL/GenBank/DDBJ whole genome shotgun (WGS) entry which is preliminary data.</text>
</comment>
<evidence type="ECO:0000313" key="2">
    <source>
        <dbReference type="Proteomes" id="UP001054945"/>
    </source>
</evidence>
<accession>A0AAV4MKE4</accession>
<dbReference type="EMBL" id="BPLR01002341">
    <property type="protein sequence ID" value="GIX72707.1"/>
    <property type="molecule type" value="Genomic_DNA"/>
</dbReference>
<proteinExistence type="predicted"/>
<gene>
    <name evidence="1" type="ORF">CEXT_705041</name>
</gene>
<sequence>MADSFTENSANECTGPSQHQLELSIVSDIEALNFASATPYPEHSITDAHIFNDFSPFMRCSHVTQLMNSIKTIEKNIQEKLSLNAESATDFNANFSWISTNFFFNQFQSH</sequence>
<organism evidence="1 2">
    <name type="scientific">Caerostris extrusa</name>
    <name type="common">Bark spider</name>
    <name type="synonym">Caerostris bankana</name>
    <dbReference type="NCBI Taxonomy" id="172846"/>
    <lineage>
        <taxon>Eukaryota</taxon>
        <taxon>Metazoa</taxon>
        <taxon>Ecdysozoa</taxon>
        <taxon>Arthropoda</taxon>
        <taxon>Chelicerata</taxon>
        <taxon>Arachnida</taxon>
        <taxon>Araneae</taxon>
        <taxon>Araneomorphae</taxon>
        <taxon>Entelegynae</taxon>
        <taxon>Araneoidea</taxon>
        <taxon>Araneidae</taxon>
        <taxon>Caerostris</taxon>
    </lineage>
</organism>
<protein>
    <submittedName>
        <fullName evidence="1">Uncharacterized protein</fullName>
    </submittedName>
</protein>
<reference evidence="1 2" key="1">
    <citation type="submission" date="2021-06" db="EMBL/GenBank/DDBJ databases">
        <title>Caerostris extrusa draft genome.</title>
        <authorList>
            <person name="Kono N."/>
            <person name="Arakawa K."/>
        </authorList>
    </citation>
    <scope>NUCLEOTIDE SEQUENCE [LARGE SCALE GENOMIC DNA]</scope>
</reference>
<evidence type="ECO:0000313" key="1">
    <source>
        <dbReference type="EMBL" id="GIX72707.1"/>
    </source>
</evidence>
<dbReference type="AlphaFoldDB" id="A0AAV4MKE4"/>